<dbReference type="AlphaFoldDB" id="A0A368BTL9"/>
<comment type="caution">
    <text evidence="1">The sequence shown here is derived from an EMBL/GenBank/DDBJ whole genome shotgun (WGS) entry which is preliminary data.</text>
</comment>
<evidence type="ECO:0008006" key="3">
    <source>
        <dbReference type="Google" id="ProtNLM"/>
    </source>
</evidence>
<protein>
    <recommendedName>
        <fullName evidence="3">NIPSNAP domain-containing protein</fullName>
    </recommendedName>
</protein>
<dbReference type="Proteomes" id="UP000253307">
    <property type="component" value="Unassembled WGS sequence"/>
</dbReference>
<evidence type="ECO:0000313" key="1">
    <source>
        <dbReference type="EMBL" id="RCL40669.1"/>
    </source>
</evidence>
<gene>
    <name evidence="1" type="ORF">DBW96_03165</name>
</gene>
<organism evidence="1 2">
    <name type="scientific">SAR86 cluster bacterium</name>
    <dbReference type="NCBI Taxonomy" id="2030880"/>
    <lineage>
        <taxon>Bacteria</taxon>
        <taxon>Pseudomonadati</taxon>
        <taxon>Pseudomonadota</taxon>
        <taxon>Gammaproteobacteria</taxon>
        <taxon>SAR86 cluster</taxon>
    </lineage>
</organism>
<dbReference type="EMBL" id="QOPE01000022">
    <property type="protein sequence ID" value="RCL40669.1"/>
    <property type="molecule type" value="Genomic_DNA"/>
</dbReference>
<sequence length="145" mass="16741">MKLNYVLGFLAAISLNISAEIWKDYSPSEEIVEMTVVKVKANYIDDYLVNLKSTWVDSLEVQKKLGHVISYNVWTAETAGTTPNVFLTVRYKNAAAREPNKGRYEAFIKEWRKVLSEKEQRNIASGYDDMREIVDLVVLREVIYN</sequence>
<reference evidence="1 2" key="1">
    <citation type="journal article" date="2018" name="Microbiome">
        <title>Fine metagenomic profile of the Mediterranean stratified and mixed water columns revealed by assembly and recruitment.</title>
        <authorList>
            <person name="Haro-Moreno J.M."/>
            <person name="Lopez-Perez M."/>
            <person name="De La Torre J.R."/>
            <person name="Picazo A."/>
            <person name="Camacho A."/>
            <person name="Rodriguez-Valera F."/>
        </authorList>
    </citation>
    <scope>NUCLEOTIDE SEQUENCE [LARGE SCALE GENOMIC DNA]</scope>
    <source>
        <strain evidence="1">MED-G82</strain>
    </source>
</reference>
<name>A0A368BTL9_9GAMM</name>
<proteinExistence type="predicted"/>
<accession>A0A368BTL9</accession>
<evidence type="ECO:0000313" key="2">
    <source>
        <dbReference type="Proteomes" id="UP000253307"/>
    </source>
</evidence>